<dbReference type="EMBL" id="LGTO01000005">
    <property type="protein sequence ID" value="KNE21662.1"/>
    <property type="molecule type" value="Genomic_DNA"/>
</dbReference>
<evidence type="ECO:0000313" key="1">
    <source>
        <dbReference type="EMBL" id="KNE21662.1"/>
    </source>
</evidence>
<evidence type="ECO:0000313" key="2">
    <source>
        <dbReference type="Proteomes" id="UP000036780"/>
    </source>
</evidence>
<dbReference type="CDD" id="cd02947">
    <property type="entry name" value="TRX_family"/>
    <property type="match status" value="1"/>
</dbReference>
<dbReference type="PATRIC" id="fig|1473.5.peg.4760"/>
<dbReference type="SUPFAM" id="SSF52833">
    <property type="entry name" value="Thioredoxin-like"/>
    <property type="match status" value="1"/>
</dbReference>
<dbReference type="InterPro" id="IPR013766">
    <property type="entry name" value="Thioredoxin_domain"/>
</dbReference>
<dbReference type="PANTHER" id="PTHR45663">
    <property type="entry name" value="GEO12009P1"/>
    <property type="match status" value="1"/>
</dbReference>
<dbReference type="Gene3D" id="3.40.30.10">
    <property type="entry name" value="Glutaredoxin"/>
    <property type="match status" value="1"/>
</dbReference>
<name>A0A0L0QT06_VIRPA</name>
<dbReference type="Pfam" id="PF00085">
    <property type="entry name" value="Thioredoxin"/>
    <property type="match status" value="1"/>
</dbReference>
<reference evidence="2" key="1">
    <citation type="submission" date="2015-07" db="EMBL/GenBank/DDBJ databases">
        <title>Fjat-10053 dsm26.</title>
        <authorList>
            <person name="Liu B."/>
            <person name="Wang J."/>
            <person name="Zhu Y."/>
            <person name="Liu G."/>
            <person name="Chen Q."/>
            <person name="Chen Z."/>
            <person name="Lan J."/>
            <person name="Che J."/>
            <person name="Ge C."/>
            <person name="Shi H."/>
            <person name="Pan Z."/>
            <person name="Liu X."/>
        </authorList>
    </citation>
    <scope>NUCLEOTIDE SEQUENCE [LARGE SCALE GENOMIC DNA]</scope>
    <source>
        <strain evidence="2">DSM 26</strain>
    </source>
</reference>
<protein>
    <submittedName>
        <fullName evidence="1">Thioredoxin</fullName>
    </submittedName>
</protein>
<dbReference type="GO" id="GO:0005829">
    <property type="term" value="C:cytosol"/>
    <property type="evidence" value="ECO:0007669"/>
    <property type="project" value="TreeGrafter"/>
</dbReference>
<sequence>MERLTTEAAFHEAIKSDKPVIIKFFADWCPDCKRLDMFIGDIVDEFKQYQWYEINSDEVKGIAEKYDVMGIPSILLFQNGEKIAHQHSAYTKTPESVSEFLHQQLG</sequence>
<dbReference type="GO" id="GO:0045454">
    <property type="term" value="P:cell redox homeostasis"/>
    <property type="evidence" value="ECO:0007669"/>
    <property type="project" value="TreeGrafter"/>
</dbReference>
<dbReference type="RefSeq" id="WP_050351104.1">
    <property type="nucleotide sequence ID" value="NZ_BOSN01000010.1"/>
</dbReference>
<proteinExistence type="predicted"/>
<dbReference type="PANTHER" id="PTHR45663:SF6">
    <property type="entry name" value="THIOREDOXIN-LIKE PROTEIN YDBP"/>
    <property type="match status" value="1"/>
</dbReference>
<keyword evidence="2" id="KW-1185">Reference proteome</keyword>
<dbReference type="InterPro" id="IPR036249">
    <property type="entry name" value="Thioredoxin-like_sf"/>
</dbReference>
<comment type="caution">
    <text evidence="1">The sequence shown here is derived from an EMBL/GenBank/DDBJ whole genome shotgun (WGS) entry which is preliminary data.</text>
</comment>
<accession>A0A0L0QT06</accession>
<gene>
    <name evidence="1" type="ORF">AFK71_08485</name>
</gene>
<dbReference type="AlphaFoldDB" id="A0A0L0QT06"/>
<dbReference type="GO" id="GO:0015035">
    <property type="term" value="F:protein-disulfide reductase activity"/>
    <property type="evidence" value="ECO:0007669"/>
    <property type="project" value="TreeGrafter"/>
</dbReference>
<dbReference type="GeneID" id="66872551"/>
<dbReference type="PROSITE" id="PS51352">
    <property type="entry name" value="THIOREDOXIN_2"/>
    <property type="match status" value="1"/>
</dbReference>
<dbReference type="OrthoDB" id="7629852at2"/>
<dbReference type="Proteomes" id="UP000036780">
    <property type="component" value="Unassembled WGS sequence"/>
</dbReference>
<organism evidence="1 2">
    <name type="scientific">Virgibacillus pantothenticus</name>
    <dbReference type="NCBI Taxonomy" id="1473"/>
    <lineage>
        <taxon>Bacteria</taxon>
        <taxon>Bacillati</taxon>
        <taxon>Bacillota</taxon>
        <taxon>Bacilli</taxon>
        <taxon>Bacillales</taxon>
        <taxon>Bacillaceae</taxon>
        <taxon>Virgibacillus</taxon>
    </lineage>
</organism>